<evidence type="ECO:0000313" key="1">
    <source>
        <dbReference type="EMBL" id="MBU5485261.1"/>
    </source>
</evidence>
<gene>
    <name evidence="1" type="ORF">KQI86_13035</name>
</gene>
<evidence type="ECO:0000313" key="2">
    <source>
        <dbReference type="Proteomes" id="UP000726170"/>
    </source>
</evidence>
<keyword evidence="2" id="KW-1185">Reference proteome</keyword>
<protein>
    <recommendedName>
        <fullName evidence="3">DUF2283 domain-containing protein</fullName>
    </recommendedName>
</protein>
<reference evidence="1 2" key="1">
    <citation type="submission" date="2021-06" db="EMBL/GenBank/DDBJ databases">
        <authorList>
            <person name="Sun Q."/>
            <person name="Li D."/>
        </authorList>
    </citation>
    <scope>NUCLEOTIDE SEQUENCE [LARGE SCALE GENOMIC DNA]</scope>
    <source>
        <strain evidence="1 2">MSJ-11</strain>
    </source>
</reference>
<evidence type="ECO:0008006" key="3">
    <source>
        <dbReference type="Google" id="ProtNLM"/>
    </source>
</evidence>
<dbReference type="RefSeq" id="WP_216439815.1">
    <property type="nucleotide sequence ID" value="NZ_JAHLQF010000003.1"/>
</dbReference>
<proteinExistence type="predicted"/>
<sequence length="92" mass="10661">MKYYFYDNQGNVYLIYGVEPPIELGAQYIKTDEIFAEKEGYRLEFKVIDGILYSEYIELPKDKYELLLAENEATKQALAELTLFISTMNGGI</sequence>
<organism evidence="1 2">
    <name type="scientific">Clostridium mobile</name>
    <dbReference type="NCBI Taxonomy" id="2841512"/>
    <lineage>
        <taxon>Bacteria</taxon>
        <taxon>Bacillati</taxon>
        <taxon>Bacillota</taxon>
        <taxon>Clostridia</taxon>
        <taxon>Eubacteriales</taxon>
        <taxon>Clostridiaceae</taxon>
        <taxon>Clostridium</taxon>
    </lineage>
</organism>
<accession>A0ABS6EKR3</accession>
<dbReference type="EMBL" id="JAHLQF010000003">
    <property type="protein sequence ID" value="MBU5485261.1"/>
    <property type="molecule type" value="Genomic_DNA"/>
</dbReference>
<dbReference type="Proteomes" id="UP000726170">
    <property type="component" value="Unassembled WGS sequence"/>
</dbReference>
<comment type="caution">
    <text evidence="1">The sequence shown here is derived from an EMBL/GenBank/DDBJ whole genome shotgun (WGS) entry which is preliminary data.</text>
</comment>
<name>A0ABS6EKR3_9CLOT</name>